<dbReference type="EMBL" id="AP023215">
    <property type="protein sequence ID" value="BCG49567.1"/>
    <property type="molecule type" value="Genomic_DNA"/>
</dbReference>
<dbReference type="NCBIfam" id="TIGR00963">
    <property type="entry name" value="secA"/>
    <property type="match status" value="1"/>
</dbReference>
<organism evidence="18 19">
    <name type="scientific">Candidatus Profftella armatura</name>
    <name type="common">Diaphorina cf. continua</name>
    <dbReference type="NCBI Taxonomy" id="2661583"/>
    <lineage>
        <taxon>Bacteria</taxon>
        <taxon>Pseudomonadati</taxon>
        <taxon>Pseudomonadota</taxon>
        <taxon>Betaproteobacteria</taxon>
        <taxon>Candidatus Profftella</taxon>
    </lineage>
</organism>
<evidence type="ECO:0000313" key="18">
    <source>
        <dbReference type="EMBL" id="BCG49567.1"/>
    </source>
</evidence>
<dbReference type="InterPro" id="IPR011115">
    <property type="entry name" value="SecA_DEAD"/>
</dbReference>
<dbReference type="GO" id="GO:0043952">
    <property type="term" value="P:protein transport by the Sec complex"/>
    <property type="evidence" value="ECO:0007669"/>
    <property type="project" value="UniProtKB-ARBA"/>
</dbReference>
<dbReference type="SMART" id="SM00958">
    <property type="entry name" value="SecA_PP_bind"/>
    <property type="match status" value="1"/>
</dbReference>
<dbReference type="InterPro" id="IPR011116">
    <property type="entry name" value="SecA_Wing/Scaffold"/>
</dbReference>
<dbReference type="SUPFAM" id="SSF52540">
    <property type="entry name" value="P-loop containing nucleoside triphosphate hydrolases"/>
    <property type="match status" value="2"/>
</dbReference>
<dbReference type="Gene3D" id="3.90.1440.10">
    <property type="entry name" value="SecA, preprotein cross-linking domain"/>
    <property type="match status" value="1"/>
</dbReference>
<dbReference type="FunFam" id="3.40.50.300:FF:000113">
    <property type="entry name" value="Preprotein translocase subunit SecA"/>
    <property type="match status" value="1"/>
</dbReference>
<dbReference type="SUPFAM" id="SSF81767">
    <property type="entry name" value="Pre-protein crosslinking domain of SecA"/>
    <property type="match status" value="1"/>
</dbReference>
<dbReference type="InterPro" id="IPR036266">
    <property type="entry name" value="SecA_Wing/Scaffold_sf"/>
</dbReference>
<dbReference type="SUPFAM" id="SSF81886">
    <property type="entry name" value="Helical scaffold and wing domains of SecA"/>
    <property type="match status" value="1"/>
</dbReference>
<comment type="subunit">
    <text evidence="12">Monomer and homodimer. Part of the essential Sec protein translocation apparatus which comprises SecA, SecYEG and auxiliary proteins SecDF-YajC and YidC.</text>
</comment>
<dbReference type="GO" id="GO:0006605">
    <property type="term" value="P:protein targeting"/>
    <property type="evidence" value="ECO:0007669"/>
    <property type="project" value="UniProtKB-UniRule"/>
</dbReference>
<dbReference type="Gene3D" id="1.10.3060.10">
    <property type="entry name" value="Helical scaffold and wing domains of SecA"/>
    <property type="match status" value="1"/>
</dbReference>
<comment type="function">
    <text evidence="12">Part of the Sec protein translocase complex. Interacts with the SecYEG preprotein conducting channel. Has a central role in coupling the hydrolysis of ATP to the transfer of proteins into and across the cell membrane, serving both as a receptor for the preprotein-SecB complex and as an ATP-driven molecular motor driving the stepwise translocation of polypeptide chains across the membrane.</text>
</comment>
<keyword evidence="14" id="KW-0175">Coiled coil</keyword>
<keyword evidence="5" id="KW-0997">Cell inner membrane</keyword>
<evidence type="ECO:0000256" key="6">
    <source>
        <dbReference type="ARBA" id="ARBA00022741"/>
    </source>
</evidence>
<feature type="binding site" evidence="12">
    <location>
        <begin position="103"/>
        <end position="107"/>
    </location>
    <ligand>
        <name>ATP</name>
        <dbReference type="ChEBI" id="CHEBI:30616"/>
    </ligand>
</feature>
<accession>A0A7R6VYP1</accession>
<evidence type="ECO:0000259" key="17">
    <source>
        <dbReference type="PROSITE" id="PS51196"/>
    </source>
</evidence>
<evidence type="ECO:0000256" key="13">
    <source>
        <dbReference type="RuleBase" id="RU003874"/>
    </source>
</evidence>
<evidence type="ECO:0000259" key="16">
    <source>
        <dbReference type="PROSITE" id="PS51194"/>
    </source>
</evidence>
<dbReference type="PANTHER" id="PTHR30612:SF0">
    <property type="entry name" value="CHLOROPLAST PROTEIN-TRANSPORTING ATPASE"/>
    <property type="match status" value="1"/>
</dbReference>
<feature type="domain" description="SecA family profile" evidence="17">
    <location>
        <begin position="1"/>
        <end position="631"/>
    </location>
</feature>
<dbReference type="Gene3D" id="3.40.50.300">
    <property type="entry name" value="P-loop containing nucleotide triphosphate hydrolases"/>
    <property type="match status" value="2"/>
</dbReference>
<dbReference type="GO" id="GO:0065002">
    <property type="term" value="P:intracellular protein transmembrane transport"/>
    <property type="evidence" value="ECO:0007669"/>
    <property type="project" value="UniProtKB-UniRule"/>
</dbReference>
<dbReference type="InterPro" id="IPR001650">
    <property type="entry name" value="Helicase_C-like"/>
</dbReference>
<keyword evidence="3 12" id="KW-1003">Cell membrane</keyword>
<dbReference type="PROSITE" id="PS51196">
    <property type="entry name" value="SECA_MOTOR_DEAD"/>
    <property type="match status" value="1"/>
</dbReference>
<dbReference type="GO" id="GO:0005829">
    <property type="term" value="C:cytosol"/>
    <property type="evidence" value="ECO:0007669"/>
    <property type="project" value="TreeGrafter"/>
</dbReference>
<dbReference type="EC" id="7.4.2.8" evidence="12"/>
<comment type="subcellular location">
    <subcellularLocation>
        <location evidence="12">Cell membrane</location>
        <topology evidence="12">Peripheral membrane protein</topology>
        <orientation evidence="12">Cytoplasmic side</orientation>
    </subcellularLocation>
    <subcellularLocation>
        <location evidence="12">Cytoplasm</location>
    </subcellularLocation>
    <text evidence="12">Distribution is 50-50.</text>
</comment>
<dbReference type="PROSITE" id="PS01312">
    <property type="entry name" value="SECA"/>
    <property type="match status" value="1"/>
</dbReference>
<dbReference type="CDD" id="cd18803">
    <property type="entry name" value="SF2_C_secA"/>
    <property type="match status" value="1"/>
</dbReference>
<evidence type="ECO:0000259" key="15">
    <source>
        <dbReference type="PROSITE" id="PS51192"/>
    </source>
</evidence>
<feature type="coiled-coil region" evidence="14">
    <location>
        <begin position="12"/>
        <end position="49"/>
    </location>
</feature>
<feature type="binding site" evidence="12">
    <location>
        <position position="518"/>
    </location>
    <ligand>
        <name>ATP</name>
        <dbReference type="ChEBI" id="CHEBI:30616"/>
    </ligand>
</feature>
<feature type="domain" description="Helicase C-terminal" evidence="16">
    <location>
        <begin position="447"/>
        <end position="638"/>
    </location>
</feature>
<evidence type="ECO:0000256" key="7">
    <source>
        <dbReference type="ARBA" id="ARBA00022840"/>
    </source>
</evidence>
<dbReference type="RefSeq" id="WP_201329906.1">
    <property type="nucleotide sequence ID" value="NZ_AP023215.1"/>
</dbReference>
<dbReference type="HAMAP" id="MF_01382">
    <property type="entry name" value="SecA"/>
    <property type="match status" value="1"/>
</dbReference>
<evidence type="ECO:0000256" key="10">
    <source>
        <dbReference type="ARBA" id="ARBA00023010"/>
    </source>
</evidence>
<keyword evidence="4 12" id="KW-0963">Cytoplasm</keyword>
<evidence type="ECO:0000256" key="8">
    <source>
        <dbReference type="ARBA" id="ARBA00022927"/>
    </source>
</evidence>
<sequence length="841" mass="98275">MSFLTKIFGSRNQRLLKEYQKIVQKINELESVIQKLSNEELQNQTLKLKQSINSGETLDSILPKAFSVCREASKRILKMRHFDVQLIGGIALHYGKISEMQTGEGKTLVATLAAYLNSLSGQGVHIVTISDYLAKRDAEWMSVLYNWLGLSIGINSSEISHDLKKKAYAADITYGTNNEFGFDYLRDNMIFNTNNRVQRKLNFAILDEIDSILIDEARTPLIISGEIKNNDPYLYKIMNSIPKLLVPKINTKSIKKENIKYTEEYTGDYVIDNETNQVFLTETGYEKSENILIKMGLLNKNKSLYDTKNSFLVYHIYAALRAHILYHKNKHYVIKNNEIVIVDEFTGRLMKTRRWSEGLHQALEAKEYLKIQNENQTLASITFQNYFRMYKKLSGMTGTADTEAYEFQEIYKLETIIIPPNKISKRKDLQDKIYKTIKEKYQAILIDIKNCYIKEQPVLVGTTSIENSELLSDILKKNNLPHSVLNAKKHKLEAQIISQAGRPKMITIATNMAGRGTDIILGGNIANQIKIIKKNIFSKIKKKNKIKKLNNEWRLLHDKVISVGGLHIIGTERHESRRIDNQLRGRSGRQGDPGSSRFYLSLDDFLLKFFSSDRIKIIMEKLKIPEGKSIESNFTSRLIESAQRKVELRNFNIRKQLLEYDDISNDQRKIIYQERSKLLESKNISEIIKILRYNVLIKLFYKHISLKKIDKEWDIIGLELILKKEFKLNISFKIIFKKKYNFTIKDFFIKILYIFDTKYKNKVNILNNKNFLNFERDIILQSIDKYWRKHLLSLNQLRQGIHLRSYAQKDPKQEYKRESFKLFHRTLDLIKYEAIKKIITI</sequence>
<keyword evidence="6 12" id="KW-0547">Nucleotide-binding</keyword>
<keyword evidence="8 12" id="KW-0653">Protein transport</keyword>
<keyword evidence="7 12" id="KW-0067">ATP-binding</keyword>
<dbReference type="PANTHER" id="PTHR30612">
    <property type="entry name" value="SECA INNER MEMBRANE COMPONENT OF SEC PROTEIN SECRETION SYSTEM"/>
    <property type="match status" value="1"/>
</dbReference>
<evidence type="ECO:0000256" key="5">
    <source>
        <dbReference type="ARBA" id="ARBA00022519"/>
    </source>
</evidence>
<dbReference type="InterPro" id="IPR020937">
    <property type="entry name" value="SecA_CS"/>
</dbReference>
<dbReference type="InterPro" id="IPR011130">
    <property type="entry name" value="SecA_preprotein_X-link_dom"/>
</dbReference>
<dbReference type="InterPro" id="IPR036670">
    <property type="entry name" value="SecA_X-link_sf"/>
</dbReference>
<evidence type="ECO:0000256" key="1">
    <source>
        <dbReference type="ARBA" id="ARBA00007650"/>
    </source>
</evidence>
<comment type="similarity">
    <text evidence="1 12 13">Belongs to the SecA family.</text>
</comment>
<dbReference type="SMART" id="SM00957">
    <property type="entry name" value="SecA_DEAD"/>
    <property type="match status" value="1"/>
</dbReference>
<dbReference type="InterPro" id="IPR027417">
    <property type="entry name" value="P-loop_NTPase"/>
</dbReference>
<name>A0A7R6VYP1_9PROT</name>
<dbReference type="NCBIfam" id="NF009538">
    <property type="entry name" value="PRK12904.1"/>
    <property type="match status" value="1"/>
</dbReference>
<feature type="binding site" evidence="12">
    <location>
        <position position="85"/>
    </location>
    <ligand>
        <name>ATP</name>
        <dbReference type="ChEBI" id="CHEBI:30616"/>
    </ligand>
</feature>
<dbReference type="AlphaFoldDB" id="A0A7R6VYP1"/>
<keyword evidence="10 12" id="KW-0811">Translocation</keyword>
<gene>
    <name evidence="12 18" type="primary">secA</name>
    <name evidence="18" type="ORF">PADco_1470</name>
</gene>
<dbReference type="KEGG" id="parm:PADco_1470"/>
<keyword evidence="9 12" id="KW-1278">Translocase</keyword>
<dbReference type="FunFam" id="3.90.1440.10:FF:000001">
    <property type="entry name" value="Preprotein translocase subunit SecA"/>
    <property type="match status" value="1"/>
</dbReference>
<dbReference type="Pfam" id="PF01043">
    <property type="entry name" value="SecA_PP_bind"/>
    <property type="match status" value="1"/>
</dbReference>
<dbReference type="Pfam" id="PF07516">
    <property type="entry name" value="SecA_SW"/>
    <property type="match status" value="1"/>
</dbReference>
<keyword evidence="2 12" id="KW-0813">Transport</keyword>
<evidence type="ECO:0000256" key="4">
    <source>
        <dbReference type="ARBA" id="ARBA00022490"/>
    </source>
</evidence>
<dbReference type="GO" id="GO:0017038">
    <property type="term" value="P:protein import"/>
    <property type="evidence" value="ECO:0007669"/>
    <property type="project" value="InterPro"/>
</dbReference>
<protein>
    <recommendedName>
        <fullName evidence="12 13">Protein translocase subunit SecA</fullName>
        <ecNumber evidence="12">7.4.2.8</ecNumber>
    </recommendedName>
</protein>
<keyword evidence="19" id="KW-1185">Reference proteome</keyword>
<feature type="domain" description="Helicase ATP-binding" evidence="15">
    <location>
        <begin position="87"/>
        <end position="245"/>
    </location>
</feature>
<dbReference type="GO" id="GO:0031522">
    <property type="term" value="C:cell envelope Sec protein transport complex"/>
    <property type="evidence" value="ECO:0007669"/>
    <property type="project" value="TreeGrafter"/>
</dbReference>
<evidence type="ECO:0000256" key="2">
    <source>
        <dbReference type="ARBA" id="ARBA00022448"/>
    </source>
</evidence>
<dbReference type="PRINTS" id="PR00906">
    <property type="entry name" value="SECA"/>
</dbReference>
<comment type="catalytic activity">
    <reaction evidence="12">
        <text>ATP + H2O + cellular proteinSide 1 = ADP + phosphate + cellular proteinSide 2.</text>
        <dbReference type="EC" id="7.4.2.8"/>
    </reaction>
</comment>
<evidence type="ECO:0000256" key="12">
    <source>
        <dbReference type="HAMAP-Rule" id="MF_01382"/>
    </source>
</evidence>
<dbReference type="InterPro" id="IPR014018">
    <property type="entry name" value="SecA_motor_DEAD"/>
</dbReference>
<dbReference type="InterPro" id="IPR044722">
    <property type="entry name" value="SecA_SF2_C"/>
</dbReference>
<dbReference type="GO" id="GO:0008564">
    <property type="term" value="F:protein-exporting ATPase activity"/>
    <property type="evidence" value="ECO:0007669"/>
    <property type="project" value="UniProtKB-EC"/>
</dbReference>
<keyword evidence="11 12" id="KW-0472">Membrane</keyword>
<dbReference type="PROSITE" id="PS51194">
    <property type="entry name" value="HELICASE_CTER"/>
    <property type="match status" value="1"/>
</dbReference>
<dbReference type="PROSITE" id="PS51192">
    <property type="entry name" value="HELICASE_ATP_BIND_1"/>
    <property type="match status" value="1"/>
</dbReference>
<dbReference type="GO" id="GO:0005886">
    <property type="term" value="C:plasma membrane"/>
    <property type="evidence" value="ECO:0007669"/>
    <property type="project" value="UniProtKB-SubCell"/>
</dbReference>
<dbReference type="CDD" id="cd17928">
    <property type="entry name" value="DEXDc_SecA"/>
    <property type="match status" value="1"/>
</dbReference>
<dbReference type="Pfam" id="PF21090">
    <property type="entry name" value="P-loop_SecA"/>
    <property type="match status" value="1"/>
</dbReference>
<reference evidence="18 19" key="1">
    <citation type="journal article" date="2020" name="Genome Biol. Evol.">
        <title>Comparative Genomics Underlines Multiple Roles of Profftella, an Obligate Symbiont of Psyllids: Providing Toxins, Vitamins, and Carotenoids.</title>
        <authorList>
            <person name="Nakabachi A."/>
            <person name="Piel J."/>
            <person name="Malenovsky I."/>
            <person name="Hirose Y."/>
        </authorList>
    </citation>
    <scope>NUCLEOTIDE SEQUENCE [LARGE SCALE GENOMIC DNA]</scope>
    <source>
        <strain evidence="18 19">Dco</strain>
    </source>
</reference>
<dbReference type="GO" id="GO:0005524">
    <property type="term" value="F:ATP binding"/>
    <property type="evidence" value="ECO:0007669"/>
    <property type="project" value="UniProtKB-UniRule"/>
</dbReference>
<evidence type="ECO:0000256" key="14">
    <source>
        <dbReference type="SAM" id="Coils"/>
    </source>
</evidence>
<evidence type="ECO:0000256" key="9">
    <source>
        <dbReference type="ARBA" id="ARBA00022967"/>
    </source>
</evidence>
<dbReference type="InterPro" id="IPR000185">
    <property type="entry name" value="SecA"/>
</dbReference>
<evidence type="ECO:0000313" key="19">
    <source>
        <dbReference type="Proteomes" id="UP000595708"/>
    </source>
</evidence>
<proteinExistence type="inferred from homology"/>
<dbReference type="InterPro" id="IPR014001">
    <property type="entry name" value="Helicase_ATP-bd"/>
</dbReference>
<evidence type="ECO:0000256" key="11">
    <source>
        <dbReference type="ARBA" id="ARBA00023136"/>
    </source>
</evidence>
<dbReference type="Proteomes" id="UP000595708">
    <property type="component" value="Chromosome"/>
</dbReference>
<dbReference type="Pfam" id="PF07517">
    <property type="entry name" value="SecA_DEAD"/>
    <property type="match status" value="1"/>
</dbReference>
<evidence type="ECO:0000256" key="3">
    <source>
        <dbReference type="ARBA" id="ARBA00022475"/>
    </source>
</evidence>